<feature type="region of interest" description="Disordered" evidence="1">
    <location>
        <begin position="425"/>
        <end position="636"/>
    </location>
</feature>
<keyword evidence="2" id="KW-1133">Transmembrane helix</keyword>
<dbReference type="AlphaFoldDB" id="D8PU05"/>
<sequence length="636" mass="69309">MSPAREKGKRHSKSSRANAKTPQRRRGRPPVDPLNWQTPKGPAPDKRDHHAKSKVVALVGQLICLITGWVTLPYLLQCVHIVPRTLHRTHEDLYDRLRESVGIFEDGKRDLNLDNTGNQDIFHLTIHKIWDGPGVSYTFGLYSMSAKPKHVIGLYSNEPRKYDHIVKNERTLQAVRKEDREGAELFHNIDVEDDTEASRQLGPEYQPPNAPPPSDTSNTPTTHILTVGVQESIKIVSHLNPVFVIWDYALKMLYRCYIKPELADELPEEDVIFFKEEIWPVVGHWFMENPESLFTGESDDDEDSGNLEDEEDPETDDDYEADEVVDLGYGQAKGDRRARLTGTKTDQPTTGIDPIPMSKRPAKTSVRFGAFPKASSDSSDISDRSATPCPPGISSERGTTLGGPGSTILMSARHGLDADAAAVDAQVLGSIPEDDESEAAQNGARSPSEGPFQPPADSPTESTARDKASRINRYAAAIGRKAKSIGFTLGKRTSDRTALKGTSFTFKASTTQFGHPANHDPPGTEPTAWRASDTADAEGEPTDGSAPNTTSTDPPGASDATATGPSTAGPLVPQPITRPRRSQPKRNYKEASSSDGFSDAGDDVDNPPPKRLRMKPPAQKGAPAKKSAPAKKKGRG</sequence>
<dbReference type="Proteomes" id="UP000007431">
    <property type="component" value="Unassembled WGS sequence"/>
</dbReference>
<reference evidence="3 4" key="1">
    <citation type="journal article" date="2010" name="Nat. Biotechnol.">
        <title>Genome sequence of the model mushroom Schizophyllum commune.</title>
        <authorList>
            <person name="Ohm R.A."/>
            <person name="de Jong J.F."/>
            <person name="Lugones L.G."/>
            <person name="Aerts A."/>
            <person name="Kothe E."/>
            <person name="Stajich J.E."/>
            <person name="de Vries R.P."/>
            <person name="Record E."/>
            <person name="Levasseur A."/>
            <person name="Baker S.E."/>
            <person name="Bartholomew K.A."/>
            <person name="Coutinho P.M."/>
            <person name="Erdmann S."/>
            <person name="Fowler T.J."/>
            <person name="Gathman A.C."/>
            <person name="Lombard V."/>
            <person name="Henrissat B."/>
            <person name="Knabe N."/>
            <person name="Kuees U."/>
            <person name="Lilly W.W."/>
            <person name="Lindquist E."/>
            <person name="Lucas S."/>
            <person name="Magnuson J.K."/>
            <person name="Piumi F."/>
            <person name="Raudaskoski M."/>
            <person name="Salamov A."/>
            <person name="Schmutz J."/>
            <person name="Schwarze F.W.M.R."/>
            <person name="vanKuyk P.A."/>
            <person name="Horton J.S."/>
            <person name="Grigoriev I.V."/>
            <person name="Woesten H.A.B."/>
        </authorList>
    </citation>
    <scope>NUCLEOTIDE SEQUENCE [LARGE SCALE GENOMIC DNA]</scope>
    <source>
        <strain evidence="4">H4-8 / FGSC 9210</strain>
    </source>
</reference>
<keyword evidence="2" id="KW-0812">Transmembrane</keyword>
<evidence type="ECO:0000313" key="4">
    <source>
        <dbReference type="Proteomes" id="UP000007431"/>
    </source>
</evidence>
<proteinExistence type="predicted"/>
<keyword evidence="2" id="KW-0472">Membrane</keyword>
<name>D8PU05_SCHCM</name>
<feature type="compositionally biased region" description="Acidic residues" evidence="1">
    <location>
        <begin position="297"/>
        <end position="325"/>
    </location>
</feature>
<dbReference type="VEuPathDB" id="FungiDB:SCHCODRAFT_02559665"/>
<dbReference type="EMBL" id="GL377303">
    <property type="protein sequence ID" value="EFI99868.1"/>
    <property type="molecule type" value="Genomic_DNA"/>
</dbReference>
<feature type="transmembrane region" description="Helical" evidence="2">
    <location>
        <begin position="55"/>
        <end position="76"/>
    </location>
</feature>
<dbReference type="HOGENOM" id="CLU_430303_0_0_1"/>
<feature type="compositionally biased region" description="Polar residues" evidence="1">
    <location>
        <begin position="500"/>
        <end position="513"/>
    </location>
</feature>
<feature type="compositionally biased region" description="Low complexity" evidence="1">
    <location>
        <begin position="615"/>
        <end position="627"/>
    </location>
</feature>
<gene>
    <name evidence="3" type="ORF">SCHCODRAFT_232041</name>
</gene>
<accession>D8PU05</accession>
<feature type="compositionally biased region" description="Pro residues" evidence="1">
    <location>
        <begin position="205"/>
        <end position="214"/>
    </location>
</feature>
<feature type="region of interest" description="Disordered" evidence="1">
    <location>
        <begin position="185"/>
        <end position="222"/>
    </location>
</feature>
<evidence type="ECO:0000256" key="2">
    <source>
        <dbReference type="SAM" id="Phobius"/>
    </source>
</evidence>
<feature type="region of interest" description="Disordered" evidence="1">
    <location>
        <begin position="291"/>
        <end position="408"/>
    </location>
</feature>
<protein>
    <submittedName>
        <fullName evidence="3">Uncharacterized protein</fullName>
    </submittedName>
</protein>
<evidence type="ECO:0000256" key="1">
    <source>
        <dbReference type="SAM" id="MobiDB-lite"/>
    </source>
</evidence>
<dbReference type="InParanoid" id="D8PU05"/>
<organism evidence="4">
    <name type="scientific">Schizophyllum commune (strain H4-8 / FGSC 9210)</name>
    <name type="common">Split gill fungus</name>
    <dbReference type="NCBI Taxonomy" id="578458"/>
    <lineage>
        <taxon>Eukaryota</taxon>
        <taxon>Fungi</taxon>
        <taxon>Dikarya</taxon>
        <taxon>Basidiomycota</taxon>
        <taxon>Agaricomycotina</taxon>
        <taxon>Agaricomycetes</taxon>
        <taxon>Agaricomycetidae</taxon>
        <taxon>Agaricales</taxon>
        <taxon>Schizophyllaceae</taxon>
        <taxon>Schizophyllum</taxon>
    </lineage>
</organism>
<evidence type="ECO:0000313" key="3">
    <source>
        <dbReference type="EMBL" id="EFI99868.1"/>
    </source>
</evidence>
<feature type="region of interest" description="Disordered" evidence="1">
    <location>
        <begin position="1"/>
        <end position="49"/>
    </location>
</feature>
<keyword evidence="4" id="KW-1185">Reference proteome</keyword>